<evidence type="ECO:0000313" key="10">
    <source>
        <dbReference type="Proteomes" id="UP000247498"/>
    </source>
</evidence>
<dbReference type="InterPro" id="IPR003710">
    <property type="entry name" value="ApbA"/>
</dbReference>
<dbReference type="InterPro" id="IPR036291">
    <property type="entry name" value="NAD(P)-bd_dom_sf"/>
</dbReference>
<dbReference type="SUPFAM" id="SSF48179">
    <property type="entry name" value="6-phosphogluconate dehydrogenase C-terminal domain-like"/>
    <property type="match status" value="1"/>
</dbReference>
<feature type="compositionally biased region" description="Gly residues" evidence="6">
    <location>
        <begin position="293"/>
        <end position="303"/>
    </location>
</feature>
<dbReference type="GO" id="GO:0050661">
    <property type="term" value="F:NADP binding"/>
    <property type="evidence" value="ECO:0007669"/>
    <property type="project" value="TreeGrafter"/>
</dbReference>
<dbReference type="STRING" id="307507.A0A2V0NV26"/>
<feature type="compositionally biased region" description="Low complexity" evidence="6">
    <location>
        <begin position="277"/>
        <end position="292"/>
    </location>
</feature>
<dbReference type="InterPro" id="IPR013332">
    <property type="entry name" value="KPR_N"/>
</dbReference>
<dbReference type="Proteomes" id="UP000247498">
    <property type="component" value="Unassembled WGS sequence"/>
</dbReference>
<dbReference type="GO" id="GO:0008677">
    <property type="term" value="F:2-dehydropantoate 2-reductase activity"/>
    <property type="evidence" value="ECO:0007669"/>
    <property type="project" value="UniProtKB-EC"/>
</dbReference>
<reference evidence="9 10" key="1">
    <citation type="journal article" date="2018" name="Sci. Rep.">
        <title>Raphidocelis subcapitata (=Pseudokirchneriella subcapitata) provides an insight into genome evolution and environmental adaptations in the Sphaeropleales.</title>
        <authorList>
            <person name="Suzuki S."/>
            <person name="Yamaguchi H."/>
            <person name="Nakajima N."/>
            <person name="Kawachi M."/>
        </authorList>
    </citation>
    <scope>NUCLEOTIDE SEQUENCE [LARGE SCALE GENOMIC DNA]</scope>
    <source>
        <strain evidence="9 10">NIES-35</strain>
    </source>
</reference>
<evidence type="ECO:0000256" key="2">
    <source>
        <dbReference type="ARBA" id="ARBA00013014"/>
    </source>
</evidence>
<dbReference type="Pfam" id="PF08546">
    <property type="entry name" value="ApbA_C"/>
    <property type="match status" value="1"/>
</dbReference>
<sequence>MHLHVLGAGSIGCLFAHHIARAGWPVTLLLRRGALDAFDAGGRRVRCGGAEAECGAEAVATAVAAAPPQHAAQHQGPILNLLAAQTAAALASVAPRLTSESVVLLLQNGVLAVHEQLLGSFPDPSARPQFLLGSTTHGAWRRGPFDVVWAGQGAAVFGRPLLAGGGGDGSGGSDGAAAGAPAAAAAAGADAGGAEPSRVSEVLSALADPKLAALRIDARLTPEALHEQLVSKLLVNVAVNPLTALLHCRNGGLQTEPARALMRQLLSEAAAALGLAPPSSSGLGSSSSSGSSSSGGGGGGGGGAGPDLLARVEAVLAATSINHNSMLQDVVRGGATEIDYLNGYVVACAAARGVPAPLNEALVRLIRAREAVPPELRVHEELR</sequence>
<dbReference type="PANTHER" id="PTHR43765:SF2">
    <property type="entry name" value="2-DEHYDROPANTOATE 2-REDUCTASE"/>
    <property type="match status" value="1"/>
</dbReference>
<dbReference type="OrthoDB" id="529319at2759"/>
<dbReference type="InterPro" id="IPR008927">
    <property type="entry name" value="6-PGluconate_DH-like_C_sf"/>
</dbReference>
<evidence type="ECO:0000256" key="6">
    <source>
        <dbReference type="SAM" id="MobiDB-lite"/>
    </source>
</evidence>
<evidence type="ECO:0000256" key="5">
    <source>
        <dbReference type="ARBA" id="ARBA00032024"/>
    </source>
</evidence>
<feature type="domain" description="Ketopantoate reductase N-terminal" evidence="7">
    <location>
        <begin position="4"/>
        <end position="159"/>
    </location>
</feature>
<keyword evidence="10" id="KW-1185">Reference proteome</keyword>
<dbReference type="SUPFAM" id="SSF51735">
    <property type="entry name" value="NAD(P)-binding Rossmann-fold domains"/>
    <property type="match status" value="1"/>
</dbReference>
<keyword evidence="4" id="KW-0560">Oxidoreductase</keyword>
<dbReference type="EC" id="1.1.1.169" evidence="2"/>
<dbReference type="Pfam" id="PF02558">
    <property type="entry name" value="ApbA"/>
    <property type="match status" value="1"/>
</dbReference>
<dbReference type="InterPro" id="IPR013328">
    <property type="entry name" value="6PGD_dom2"/>
</dbReference>
<accession>A0A2V0NV26</accession>
<keyword evidence="3" id="KW-0521">NADP</keyword>
<dbReference type="NCBIfam" id="TIGR00745">
    <property type="entry name" value="apbA_panE"/>
    <property type="match status" value="1"/>
</dbReference>
<proteinExistence type="inferred from homology"/>
<protein>
    <recommendedName>
        <fullName evidence="2">2-dehydropantoate 2-reductase</fullName>
        <ecNumber evidence="2">1.1.1.169</ecNumber>
    </recommendedName>
    <alternativeName>
        <fullName evidence="5">Ketopantoate reductase</fullName>
    </alternativeName>
</protein>
<dbReference type="InterPro" id="IPR050838">
    <property type="entry name" value="Ketopantoate_reductase"/>
</dbReference>
<dbReference type="InterPro" id="IPR013752">
    <property type="entry name" value="KPA_reductase"/>
</dbReference>
<evidence type="ECO:0000256" key="4">
    <source>
        <dbReference type="ARBA" id="ARBA00023002"/>
    </source>
</evidence>
<dbReference type="GO" id="GO:0005737">
    <property type="term" value="C:cytoplasm"/>
    <property type="evidence" value="ECO:0007669"/>
    <property type="project" value="TreeGrafter"/>
</dbReference>
<evidence type="ECO:0000256" key="1">
    <source>
        <dbReference type="ARBA" id="ARBA00007870"/>
    </source>
</evidence>
<dbReference type="Gene3D" id="3.40.50.720">
    <property type="entry name" value="NAD(P)-binding Rossmann-like Domain"/>
    <property type="match status" value="1"/>
</dbReference>
<comment type="caution">
    <text evidence="9">The sequence shown here is derived from an EMBL/GenBank/DDBJ whole genome shotgun (WGS) entry which is preliminary data.</text>
</comment>
<evidence type="ECO:0000259" key="8">
    <source>
        <dbReference type="Pfam" id="PF08546"/>
    </source>
</evidence>
<dbReference type="AlphaFoldDB" id="A0A2V0NV26"/>
<dbReference type="PANTHER" id="PTHR43765">
    <property type="entry name" value="2-DEHYDROPANTOATE 2-REDUCTASE-RELATED"/>
    <property type="match status" value="1"/>
</dbReference>
<organism evidence="9 10">
    <name type="scientific">Raphidocelis subcapitata</name>
    <dbReference type="NCBI Taxonomy" id="307507"/>
    <lineage>
        <taxon>Eukaryota</taxon>
        <taxon>Viridiplantae</taxon>
        <taxon>Chlorophyta</taxon>
        <taxon>core chlorophytes</taxon>
        <taxon>Chlorophyceae</taxon>
        <taxon>CS clade</taxon>
        <taxon>Sphaeropleales</taxon>
        <taxon>Selenastraceae</taxon>
        <taxon>Raphidocelis</taxon>
    </lineage>
</organism>
<comment type="similarity">
    <text evidence="1">Belongs to the ketopantoate reductase family.</text>
</comment>
<dbReference type="InParanoid" id="A0A2V0NV26"/>
<feature type="domain" description="Ketopantoate reductase C-terminal" evidence="8">
    <location>
        <begin position="228"/>
        <end position="370"/>
    </location>
</feature>
<evidence type="ECO:0000259" key="7">
    <source>
        <dbReference type="Pfam" id="PF02558"/>
    </source>
</evidence>
<dbReference type="Gene3D" id="1.10.1040.10">
    <property type="entry name" value="N-(1-d-carboxylethyl)-l-norvaline Dehydrogenase, domain 2"/>
    <property type="match status" value="1"/>
</dbReference>
<dbReference type="EMBL" id="BDRX01000006">
    <property type="protein sequence ID" value="GBF88797.1"/>
    <property type="molecule type" value="Genomic_DNA"/>
</dbReference>
<dbReference type="GO" id="GO:0015940">
    <property type="term" value="P:pantothenate biosynthetic process"/>
    <property type="evidence" value="ECO:0007669"/>
    <property type="project" value="InterPro"/>
</dbReference>
<name>A0A2V0NV26_9CHLO</name>
<evidence type="ECO:0000256" key="3">
    <source>
        <dbReference type="ARBA" id="ARBA00022857"/>
    </source>
</evidence>
<feature type="region of interest" description="Disordered" evidence="6">
    <location>
        <begin position="277"/>
        <end position="303"/>
    </location>
</feature>
<evidence type="ECO:0000313" key="9">
    <source>
        <dbReference type="EMBL" id="GBF88797.1"/>
    </source>
</evidence>
<gene>
    <name evidence="9" type="ORF">Rsub_01698</name>
</gene>